<feature type="compositionally biased region" description="Low complexity" evidence="1">
    <location>
        <begin position="317"/>
        <end position="329"/>
    </location>
</feature>
<comment type="caution">
    <text evidence="2">The sequence shown here is derived from an EMBL/GenBank/DDBJ whole genome shotgun (WGS) entry which is preliminary data.</text>
</comment>
<proteinExistence type="predicted"/>
<keyword evidence="3" id="KW-1185">Reference proteome</keyword>
<sequence>MSTLTFSDTHNMVAFLEKPVESDGFHEIIDFLNANQIHYALTINPTICTSCIEQFWTTAKAKTVNGECGTDCLPTSTIFEELARMGDSTTDVPNKESVPTHSNDLLLSGEDRLKLTDLMDMCIKLSERVLDLEHTKTAQAQEITNLKLRVKKLEKKSGLRTHKFKRLYKVGVTRRIKYLDDESLGAQEDASNQGRSIKDIDKDAKVSLVDETQGRSDDAEMFDTYALIRNEVFAENDMIEKDQDVIPKEVSTATPSTTVVSPPVITKVEITLAQTLAKLKSAKSKVVIQEPIQSTATTAPSTIPKAKGITFRDTGESTTRTPTSVSSSSIKDKGKAKMDEPKVPLKKKDQIALDEEMARNLEAQIQVELIEEERLARKRKPT</sequence>
<reference evidence="2" key="2">
    <citation type="submission" date="2022-01" db="EMBL/GenBank/DDBJ databases">
        <authorList>
            <person name="Yamashiro T."/>
            <person name="Shiraishi A."/>
            <person name="Satake H."/>
            <person name="Nakayama K."/>
        </authorList>
    </citation>
    <scope>NUCLEOTIDE SEQUENCE</scope>
</reference>
<evidence type="ECO:0000313" key="3">
    <source>
        <dbReference type="Proteomes" id="UP001151760"/>
    </source>
</evidence>
<gene>
    <name evidence="2" type="ORF">Tco_0895108</name>
</gene>
<dbReference type="EMBL" id="BQNB010014192">
    <property type="protein sequence ID" value="GJT25171.1"/>
    <property type="molecule type" value="Genomic_DNA"/>
</dbReference>
<reference evidence="2" key="1">
    <citation type="journal article" date="2022" name="Int. J. Mol. Sci.">
        <title>Draft Genome of Tanacetum Coccineum: Genomic Comparison of Closely Related Tanacetum-Family Plants.</title>
        <authorList>
            <person name="Yamashiro T."/>
            <person name="Shiraishi A."/>
            <person name="Nakayama K."/>
            <person name="Satake H."/>
        </authorList>
    </citation>
    <scope>NUCLEOTIDE SEQUENCE</scope>
</reference>
<dbReference type="Proteomes" id="UP001151760">
    <property type="component" value="Unassembled WGS sequence"/>
</dbReference>
<organism evidence="2 3">
    <name type="scientific">Tanacetum coccineum</name>
    <dbReference type="NCBI Taxonomy" id="301880"/>
    <lineage>
        <taxon>Eukaryota</taxon>
        <taxon>Viridiplantae</taxon>
        <taxon>Streptophyta</taxon>
        <taxon>Embryophyta</taxon>
        <taxon>Tracheophyta</taxon>
        <taxon>Spermatophyta</taxon>
        <taxon>Magnoliopsida</taxon>
        <taxon>eudicotyledons</taxon>
        <taxon>Gunneridae</taxon>
        <taxon>Pentapetalae</taxon>
        <taxon>asterids</taxon>
        <taxon>campanulids</taxon>
        <taxon>Asterales</taxon>
        <taxon>Asteraceae</taxon>
        <taxon>Asteroideae</taxon>
        <taxon>Anthemideae</taxon>
        <taxon>Anthemidinae</taxon>
        <taxon>Tanacetum</taxon>
    </lineage>
</organism>
<name>A0ABQ5CH39_9ASTR</name>
<feature type="region of interest" description="Disordered" evidence="1">
    <location>
        <begin position="312"/>
        <end position="344"/>
    </location>
</feature>
<feature type="compositionally biased region" description="Basic and acidic residues" evidence="1">
    <location>
        <begin position="330"/>
        <end position="344"/>
    </location>
</feature>
<evidence type="ECO:0000313" key="2">
    <source>
        <dbReference type="EMBL" id="GJT25171.1"/>
    </source>
</evidence>
<accession>A0ABQ5CH39</accession>
<evidence type="ECO:0000256" key="1">
    <source>
        <dbReference type="SAM" id="MobiDB-lite"/>
    </source>
</evidence>
<protein>
    <submittedName>
        <fullName evidence="2">Uncharacterized protein</fullName>
    </submittedName>
</protein>